<gene>
    <name evidence="1" type="ORF">NPIL_116051</name>
</gene>
<sequence length="67" mass="7636">MNPDNSTRQTEGLKENGPPLYGIFFSSQRGEKTCTSKFLRKYLPTHATEVIDRRSDVLVTCNNKICK</sequence>
<organism evidence="1 2">
    <name type="scientific">Nephila pilipes</name>
    <name type="common">Giant wood spider</name>
    <name type="synonym">Nephila maculata</name>
    <dbReference type="NCBI Taxonomy" id="299642"/>
    <lineage>
        <taxon>Eukaryota</taxon>
        <taxon>Metazoa</taxon>
        <taxon>Ecdysozoa</taxon>
        <taxon>Arthropoda</taxon>
        <taxon>Chelicerata</taxon>
        <taxon>Arachnida</taxon>
        <taxon>Araneae</taxon>
        <taxon>Araneomorphae</taxon>
        <taxon>Entelegynae</taxon>
        <taxon>Araneoidea</taxon>
        <taxon>Nephilidae</taxon>
        <taxon>Nephila</taxon>
    </lineage>
</organism>
<comment type="caution">
    <text evidence="1">The sequence shown here is derived from an EMBL/GenBank/DDBJ whole genome shotgun (WGS) entry which is preliminary data.</text>
</comment>
<dbReference type="Proteomes" id="UP000887013">
    <property type="component" value="Unassembled WGS sequence"/>
</dbReference>
<dbReference type="EMBL" id="BMAW01071339">
    <property type="protein sequence ID" value="GFT77713.1"/>
    <property type="molecule type" value="Genomic_DNA"/>
</dbReference>
<evidence type="ECO:0000313" key="2">
    <source>
        <dbReference type="Proteomes" id="UP000887013"/>
    </source>
</evidence>
<protein>
    <submittedName>
        <fullName evidence="1">Uncharacterized protein</fullName>
    </submittedName>
</protein>
<keyword evidence="2" id="KW-1185">Reference proteome</keyword>
<name>A0A8X6U0P1_NEPPI</name>
<evidence type="ECO:0000313" key="1">
    <source>
        <dbReference type="EMBL" id="GFT77713.1"/>
    </source>
</evidence>
<proteinExistence type="predicted"/>
<reference evidence="1" key="1">
    <citation type="submission" date="2020-08" db="EMBL/GenBank/DDBJ databases">
        <title>Multicomponent nature underlies the extraordinary mechanical properties of spider dragline silk.</title>
        <authorList>
            <person name="Kono N."/>
            <person name="Nakamura H."/>
            <person name="Mori M."/>
            <person name="Yoshida Y."/>
            <person name="Ohtoshi R."/>
            <person name="Malay A.D."/>
            <person name="Moran D.A.P."/>
            <person name="Tomita M."/>
            <person name="Numata K."/>
            <person name="Arakawa K."/>
        </authorList>
    </citation>
    <scope>NUCLEOTIDE SEQUENCE</scope>
</reference>
<accession>A0A8X6U0P1</accession>
<dbReference type="AlphaFoldDB" id="A0A8X6U0P1"/>